<evidence type="ECO:0000313" key="4">
    <source>
        <dbReference type="Proteomes" id="UP000176299"/>
    </source>
</evidence>
<accession>A0A1G1W2P2</accession>
<dbReference type="Gene3D" id="2.120.10.30">
    <property type="entry name" value="TolB, C-terminal domain"/>
    <property type="match status" value="1"/>
</dbReference>
<gene>
    <name evidence="3" type="ORF">A2113_00815</name>
</gene>
<organism evidence="3 4">
    <name type="scientific">Candidatus Woykebacteria bacterium GWA1_44_8</name>
    <dbReference type="NCBI Taxonomy" id="1802591"/>
    <lineage>
        <taxon>Bacteria</taxon>
        <taxon>Candidatus Woykeibacteriota</taxon>
    </lineage>
</organism>
<sequence>MSEEKIASETHLNQSQVEESPTLQKKKPKKWLLISLVGALFLLLVGIGIWVWLAKPFSKEGPKSTSSQPSATSSAKTVDTKEKETKINRFVYTKGSDIYSMKVDGTDELKLASSYGPLRVSSDFNKVAFIKDRNLWAVGVNGVALEKLTTIGRDETDKFMQIDVDIIIGWSFGGTRILYSVNSNPSCRGDCPPGTKTLEKDQTVKEGVYIYDFNNKSNRFVTSRGLGSLEYVGWPKGQTNPIFVRESGQLMDESLYTLNTTDGSFIRFSNQKYPGLIASGDTSISSDGKFIAWTGAAHENLPNLSVPKDSSQIFVANIDGTNRKTISPIGAWADYYWPRYLPGDRFISFVKKLDREGDPRWSCLYDSLTGKFNYISTGRVFFYLDPATLLILRGEKHDDSSIYKFNIATGKENLLVTGVSELAL</sequence>
<evidence type="ECO:0008006" key="5">
    <source>
        <dbReference type="Google" id="ProtNLM"/>
    </source>
</evidence>
<dbReference type="STRING" id="1802591.A2113_00815"/>
<feature type="compositionally biased region" description="Polar residues" evidence="1">
    <location>
        <begin position="10"/>
        <end position="21"/>
    </location>
</feature>
<keyword evidence="2" id="KW-0812">Transmembrane</keyword>
<evidence type="ECO:0000313" key="3">
    <source>
        <dbReference type="EMBL" id="OGY21854.1"/>
    </source>
</evidence>
<evidence type="ECO:0000256" key="2">
    <source>
        <dbReference type="SAM" id="Phobius"/>
    </source>
</evidence>
<comment type="caution">
    <text evidence="3">The sequence shown here is derived from an EMBL/GenBank/DDBJ whole genome shotgun (WGS) entry which is preliminary data.</text>
</comment>
<dbReference type="SUPFAM" id="SSF69304">
    <property type="entry name" value="Tricorn protease N-terminal domain"/>
    <property type="match status" value="1"/>
</dbReference>
<feature type="compositionally biased region" description="Low complexity" evidence="1">
    <location>
        <begin position="63"/>
        <end position="76"/>
    </location>
</feature>
<keyword evidence="2" id="KW-0472">Membrane</keyword>
<dbReference type="EMBL" id="MHCN01000010">
    <property type="protein sequence ID" value="OGY21854.1"/>
    <property type="molecule type" value="Genomic_DNA"/>
</dbReference>
<dbReference type="Proteomes" id="UP000176299">
    <property type="component" value="Unassembled WGS sequence"/>
</dbReference>
<name>A0A1G1W2P2_9BACT</name>
<reference evidence="3 4" key="1">
    <citation type="journal article" date="2016" name="Nat. Commun.">
        <title>Thousands of microbial genomes shed light on interconnected biogeochemical processes in an aquifer system.</title>
        <authorList>
            <person name="Anantharaman K."/>
            <person name="Brown C.T."/>
            <person name="Hug L.A."/>
            <person name="Sharon I."/>
            <person name="Castelle C.J."/>
            <person name="Probst A.J."/>
            <person name="Thomas B.C."/>
            <person name="Singh A."/>
            <person name="Wilkins M.J."/>
            <person name="Karaoz U."/>
            <person name="Brodie E.L."/>
            <person name="Williams K.H."/>
            <person name="Hubbard S.S."/>
            <person name="Banfield J.F."/>
        </authorList>
    </citation>
    <scope>NUCLEOTIDE SEQUENCE [LARGE SCALE GENOMIC DNA]</scope>
</reference>
<proteinExistence type="predicted"/>
<protein>
    <recommendedName>
        <fullName evidence="5">Dipeptidylpeptidase IV N-terminal domain-containing protein</fullName>
    </recommendedName>
</protein>
<evidence type="ECO:0000256" key="1">
    <source>
        <dbReference type="SAM" id="MobiDB-lite"/>
    </source>
</evidence>
<feature type="region of interest" description="Disordered" evidence="1">
    <location>
        <begin position="1"/>
        <end position="21"/>
    </location>
</feature>
<keyword evidence="2" id="KW-1133">Transmembrane helix</keyword>
<feature type="transmembrane region" description="Helical" evidence="2">
    <location>
        <begin position="31"/>
        <end position="53"/>
    </location>
</feature>
<dbReference type="AlphaFoldDB" id="A0A1G1W2P2"/>
<dbReference type="InterPro" id="IPR011042">
    <property type="entry name" value="6-blade_b-propeller_TolB-like"/>
</dbReference>
<feature type="region of interest" description="Disordered" evidence="1">
    <location>
        <begin position="59"/>
        <end position="80"/>
    </location>
</feature>